<reference evidence="2 5" key="1">
    <citation type="submission" date="2016-08" db="EMBL/GenBank/DDBJ databases">
        <title>Candidatus Dactylopiibacterium carminicum genome sequence.</title>
        <authorList>
            <person name="Ramirez-Puebla S.T."/>
            <person name="Ormeno-Orrillo E."/>
            <person name="Vera-Ponce De Leon A."/>
            <person name="Luis L."/>
            <person name="Sanchez-Flores A."/>
            <person name="Monica R."/>
            <person name="Martinez-Romero E."/>
        </authorList>
    </citation>
    <scope>NUCLEOTIDE SEQUENCE [LARGE SCALE GENOMIC DNA]</scope>
    <source>
        <strain evidence="2">END1</strain>
    </source>
</reference>
<dbReference type="RefSeq" id="WP_095524743.1">
    <property type="nucleotide sequence ID" value="NZ_MDUX01000029.1"/>
</dbReference>
<name>A0A272ESQ2_9RHOO</name>
<evidence type="ECO:0000259" key="1">
    <source>
        <dbReference type="Pfam" id="PF13466"/>
    </source>
</evidence>
<dbReference type="SUPFAM" id="SSF52091">
    <property type="entry name" value="SpoIIaa-like"/>
    <property type="match status" value="1"/>
</dbReference>
<evidence type="ECO:0000313" key="4">
    <source>
        <dbReference type="Proteomes" id="UP000216107"/>
    </source>
</evidence>
<evidence type="ECO:0000313" key="2">
    <source>
        <dbReference type="EMBL" id="KAF7599073.1"/>
    </source>
</evidence>
<dbReference type="CDD" id="cd07043">
    <property type="entry name" value="STAS_anti-anti-sigma_factors"/>
    <property type="match status" value="1"/>
</dbReference>
<dbReference type="EMBL" id="NMRN01000023">
    <property type="protein sequence ID" value="PAS93076.1"/>
    <property type="molecule type" value="Genomic_DNA"/>
</dbReference>
<comment type="caution">
    <text evidence="3">The sequence shown here is derived from an EMBL/GenBank/DDBJ whole genome shotgun (WGS) entry which is preliminary data.</text>
</comment>
<sequence length="103" mass="10715">MIVLPDGRLQVQGAVNQFTVPALQPAGEALVCEADRVVNFSNVTTVDSSALALILAWKRAARAAGHTLSVEAAPVALRSLASLYGVSAIIFPEQQGSDARAQS</sequence>
<dbReference type="InterPro" id="IPR058548">
    <property type="entry name" value="MlaB-like_STAS"/>
</dbReference>
<feature type="domain" description="MlaB-like STAS" evidence="1">
    <location>
        <begin position="9"/>
        <end position="86"/>
    </location>
</feature>
<dbReference type="InterPro" id="IPR036513">
    <property type="entry name" value="STAS_dom_sf"/>
</dbReference>
<proteinExistence type="predicted"/>
<dbReference type="EMBL" id="MDUX01000029">
    <property type="protein sequence ID" value="KAF7599073.1"/>
    <property type="molecule type" value="Genomic_DNA"/>
</dbReference>
<keyword evidence="5" id="KW-1185">Reference proteome</keyword>
<evidence type="ECO:0000313" key="5">
    <source>
        <dbReference type="Proteomes" id="UP000623509"/>
    </source>
</evidence>
<dbReference type="Gene3D" id="3.30.750.24">
    <property type="entry name" value="STAS domain"/>
    <property type="match status" value="1"/>
</dbReference>
<dbReference type="Proteomes" id="UP000623509">
    <property type="component" value="Unassembled WGS sequence"/>
</dbReference>
<dbReference type="OrthoDB" id="9156744at2"/>
<reference evidence="3 4" key="2">
    <citation type="submission" date="2017-07" db="EMBL/GenBank/DDBJ databases">
        <title>Candidatus Dactylopiibacterium carminicum, a nitrogen-fixing symbiont of the cochineal insect Dactylopius coccus and Dactylopius opuntiae (Hemiptera: Coccoidea: Dactylopiidae).</title>
        <authorList>
            <person name="Vera A."/>
        </authorList>
    </citation>
    <scope>NUCLEOTIDE SEQUENCE [LARGE SCALE GENOMIC DNA]</scope>
    <source>
        <strain evidence="3 4">NFDCM</strain>
    </source>
</reference>
<dbReference type="AlphaFoldDB" id="A0A272ESQ2"/>
<dbReference type="Proteomes" id="UP000216107">
    <property type="component" value="Unassembled WGS sequence"/>
</dbReference>
<protein>
    <submittedName>
        <fullName evidence="2">STAS domain-containing protein</fullName>
    </submittedName>
</protein>
<organism evidence="3 4">
    <name type="scientific">Candidatus Dactylopiibacterium carminicum</name>
    <dbReference type="NCBI Taxonomy" id="857335"/>
    <lineage>
        <taxon>Bacteria</taxon>
        <taxon>Pseudomonadati</taxon>
        <taxon>Pseudomonadota</taxon>
        <taxon>Betaproteobacteria</taxon>
        <taxon>Rhodocyclales</taxon>
        <taxon>Rhodocyclaceae</taxon>
        <taxon>Candidatus Dactylopiibacterium</taxon>
    </lineage>
</organism>
<evidence type="ECO:0000313" key="3">
    <source>
        <dbReference type="EMBL" id="PAS93076.1"/>
    </source>
</evidence>
<accession>A0A272ESQ2</accession>
<dbReference type="Pfam" id="PF13466">
    <property type="entry name" value="STAS_2"/>
    <property type="match status" value="1"/>
</dbReference>
<gene>
    <name evidence="2" type="ORF">BGI27_10005</name>
    <name evidence="3" type="ORF">CGU29_08955</name>
</gene>